<dbReference type="GO" id="GO:0030246">
    <property type="term" value="F:carbohydrate binding"/>
    <property type="evidence" value="ECO:0007669"/>
    <property type="project" value="UniProtKB-ARBA"/>
</dbReference>
<dbReference type="Gene3D" id="3.40.50.2300">
    <property type="match status" value="2"/>
</dbReference>
<gene>
    <name evidence="5" type="ORF">PIL02S_00430</name>
</gene>
<evidence type="ECO:0000259" key="4">
    <source>
        <dbReference type="Pfam" id="PF13407"/>
    </source>
</evidence>
<accession>A0A2W0CH29</accession>
<dbReference type="PANTHER" id="PTHR46847">
    <property type="entry name" value="D-ALLOSE-BINDING PERIPLASMIC PROTEIN-RELATED"/>
    <property type="match status" value="1"/>
</dbReference>
<dbReference type="InterPro" id="IPR025997">
    <property type="entry name" value="SBP_2_dom"/>
</dbReference>
<dbReference type="SUPFAM" id="SSF53822">
    <property type="entry name" value="Periplasmic binding protein-like I"/>
    <property type="match status" value="1"/>
</dbReference>
<evidence type="ECO:0000256" key="1">
    <source>
        <dbReference type="ARBA" id="ARBA00004196"/>
    </source>
</evidence>
<dbReference type="InterPro" id="IPR028082">
    <property type="entry name" value="Peripla_BP_I"/>
</dbReference>
<name>A0A2W0CH29_9BACL</name>
<feature type="domain" description="Periplasmic binding protein" evidence="4">
    <location>
        <begin position="136"/>
        <end position="353"/>
    </location>
</feature>
<protein>
    <submittedName>
        <fullName evidence="5">Periplasmic-binding protein-LacI transcriptional regulator</fullName>
    </submittedName>
</protein>
<sequence>MIKGKEDKAIIRRVFSTDPIKKFSQSILRVRRCTGIAAAGCCLFLGTACGISNADSVLPPPRVALITPAGTGELAEAIKLGAEAAAKEHGAELLTVEAFPSEAATYAPSNPDSAIHRVREQQELSGQGVSAYSQREQAQIRAVTQALQQGASALLVDPLSEKVLGDIIQKAQTMNKSGMSVPVIVLNDEFPVEGITSVISMDNVEAGRQAGEAMAELLGGRGSVALLGPDPVNPGLIHREQGVMEALVQYSGIRIEPKSVCSTREVCWQAAKQLLDEQQVDGFIALQEPASLGAADELHRRKLEHQVNIVGFGSEQQQLEQLQEGVFQHLIVQNGFSAGYLGLNQAVARLNNQQVQARVTLETKLVSTDNMFWMDNQKLLFPFLQ</sequence>
<dbReference type="PANTHER" id="PTHR46847:SF1">
    <property type="entry name" value="D-ALLOSE-BINDING PERIPLASMIC PROTEIN-RELATED"/>
    <property type="match status" value="1"/>
</dbReference>
<comment type="caution">
    <text evidence="5">The sequence shown here is derived from an EMBL/GenBank/DDBJ whole genome shotgun (WGS) entry which is preliminary data.</text>
</comment>
<dbReference type="EMBL" id="PRLG01000002">
    <property type="protein sequence ID" value="PYY31334.1"/>
    <property type="molecule type" value="Genomic_DNA"/>
</dbReference>
<evidence type="ECO:0000256" key="3">
    <source>
        <dbReference type="ARBA" id="ARBA00022729"/>
    </source>
</evidence>
<dbReference type="AlphaFoldDB" id="A0A2W0CH29"/>
<comment type="similarity">
    <text evidence="2">Belongs to the bacterial solute-binding protein 2 family.</text>
</comment>
<dbReference type="GO" id="GO:0030313">
    <property type="term" value="C:cell envelope"/>
    <property type="evidence" value="ECO:0007669"/>
    <property type="project" value="UniProtKB-SubCell"/>
</dbReference>
<comment type="subcellular location">
    <subcellularLocation>
        <location evidence="1">Cell envelope</location>
    </subcellularLocation>
</comment>
<evidence type="ECO:0000313" key="6">
    <source>
        <dbReference type="Proteomes" id="UP000247459"/>
    </source>
</evidence>
<reference evidence="5 6" key="1">
    <citation type="submission" date="2018-01" db="EMBL/GenBank/DDBJ databases">
        <title>Genome sequence of the PGP bacterium Paenibacillus illinoisensis E3.</title>
        <authorList>
            <person name="Rolli E."/>
            <person name="Marasco R."/>
            <person name="Bessem C."/>
            <person name="Michoud G."/>
            <person name="Gaiarsa S."/>
            <person name="Borin S."/>
            <person name="Daffonchio D."/>
        </authorList>
    </citation>
    <scope>NUCLEOTIDE SEQUENCE [LARGE SCALE GENOMIC DNA]</scope>
    <source>
        <strain evidence="5 6">E3</strain>
    </source>
</reference>
<organism evidence="5 6">
    <name type="scientific">Paenibacillus illinoisensis</name>
    <dbReference type="NCBI Taxonomy" id="59845"/>
    <lineage>
        <taxon>Bacteria</taxon>
        <taxon>Bacillati</taxon>
        <taxon>Bacillota</taxon>
        <taxon>Bacilli</taxon>
        <taxon>Bacillales</taxon>
        <taxon>Paenibacillaceae</taxon>
        <taxon>Paenibacillus</taxon>
    </lineage>
</organism>
<dbReference type="Proteomes" id="UP000247459">
    <property type="component" value="Unassembled WGS sequence"/>
</dbReference>
<dbReference type="Pfam" id="PF13407">
    <property type="entry name" value="Peripla_BP_4"/>
    <property type="match status" value="1"/>
</dbReference>
<dbReference type="RefSeq" id="WP_181429656.1">
    <property type="nucleotide sequence ID" value="NZ_PRLG01000002.1"/>
</dbReference>
<proteinExistence type="inferred from homology"/>
<keyword evidence="3" id="KW-0732">Signal</keyword>
<evidence type="ECO:0000313" key="5">
    <source>
        <dbReference type="EMBL" id="PYY31334.1"/>
    </source>
</evidence>
<evidence type="ECO:0000256" key="2">
    <source>
        <dbReference type="ARBA" id="ARBA00007639"/>
    </source>
</evidence>